<dbReference type="PROSITE" id="PS00445">
    <property type="entry name" value="FGGY_KINASES_2"/>
    <property type="match status" value="1"/>
</dbReference>
<dbReference type="InterPro" id="IPR000577">
    <property type="entry name" value="Carb_kinase_FGGY"/>
</dbReference>
<comment type="similarity">
    <text evidence="2">Belongs to the FGGY kinase family.</text>
</comment>
<evidence type="ECO:0000256" key="1">
    <source>
        <dbReference type="ARBA" id="ARBA00005190"/>
    </source>
</evidence>
<feature type="domain" description="Carbohydrate kinase FGGY C-terminal" evidence="12">
    <location>
        <begin position="260"/>
        <end position="475"/>
    </location>
</feature>
<evidence type="ECO:0000313" key="15">
    <source>
        <dbReference type="EMBL" id="CAB5029551.1"/>
    </source>
</evidence>
<dbReference type="InterPro" id="IPR018484">
    <property type="entry name" value="FGGY_N"/>
</dbReference>
<comment type="catalytic activity">
    <reaction evidence="10">
        <text>glycerol + ATP = sn-glycerol 3-phosphate + ADP + H(+)</text>
        <dbReference type="Rhea" id="RHEA:21644"/>
        <dbReference type="ChEBI" id="CHEBI:15378"/>
        <dbReference type="ChEBI" id="CHEBI:17754"/>
        <dbReference type="ChEBI" id="CHEBI:30616"/>
        <dbReference type="ChEBI" id="CHEBI:57597"/>
        <dbReference type="ChEBI" id="CHEBI:456216"/>
        <dbReference type="EC" id="2.7.1.30"/>
    </reaction>
</comment>
<evidence type="ECO:0000256" key="2">
    <source>
        <dbReference type="ARBA" id="ARBA00009156"/>
    </source>
</evidence>
<evidence type="ECO:0000256" key="10">
    <source>
        <dbReference type="ARBA" id="ARBA00052101"/>
    </source>
</evidence>
<evidence type="ECO:0000313" key="13">
    <source>
        <dbReference type="EMBL" id="CAB4703054.1"/>
    </source>
</evidence>
<dbReference type="EC" id="2.7.1.30" evidence="3"/>
<evidence type="ECO:0000313" key="16">
    <source>
        <dbReference type="EMBL" id="CAB5067083.1"/>
    </source>
</evidence>
<keyword evidence="5" id="KW-0547">Nucleotide-binding</keyword>
<gene>
    <name evidence="13" type="ORF">UFOPK2582_01039</name>
    <name evidence="14" type="ORF">UFOPK3914_00296</name>
    <name evidence="15" type="ORF">UFOPK4173_00480</name>
    <name evidence="16" type="ORF">UFOPK4354_01116</name>
</gene>
<keyword evidence="6" id="KW-0418">Kinase</keyword>
<protein>
    <recommendedName>
        <fullName evidence="3">glycerol kinase</fullName>
        <ecNumber evidence="3">2.7.1.30</ecNumber>
    </recommendedName>
    <alternativeName>
        <fullName evidence="9">ATP:glycerol 3-phosphotransferase</fullName>
    </alternativeName>
</protein>
<dbReference type="EMBL" id="CAFBPW010000035">
    <property type="protein sequence ID" value="CAB5029551.1"/>
    <property type="molecule type" value="Genomic_DNA"/>
</dbReference>
<evidence type="ECO:0000256" key="3">
    <source>
        <dbReference type="ARBA" id="ARBA00012099"/>
    </source>
</evidence>
<dbReference type="EMBL" id="CAFBQW010000118">
    <property type="protein sequence ID" value="CAB5067083.1"/>
    <property type="molecule type" value="Genomic_DNA"/>
</dbReference>
<reference evidence="13" key="1">
    <citation type="submission" date="2020-05" db="EMBL/GenBank/DDBJ databases">
        <authorList>
            <person name="Chiriac C."/>
            <person name="Salcher M."/>
            <person name="Ghai R."/>
            <person name="Kavagutti S V."/>
        </authorList>
    </citation>
    <scope>NUCLEOTIDE SEQUENCE</scope>
</reference>
<dbReference type="SUPFAM" id="SSF53067">
    <property type="entry name" value="Actin-like ATPase domain"/>
    <property type="match status" value="3"/>
</dbReference>
<feature type="domain" description="Carbohydrate kinase FGGY N-terminal" evidence="11">
    <location>
        <begin position="10"/>
        <end position="250"/>
    </location>
</feature>
<name>A0A6J6Q4V8_9ZZZZ</name>
<dbReference type="PANTHER" id="PTHR10196:SF69">
    <property type="entry name" value="GLYCEROL KINASE"/>
    <property type="match status" value="1"/>
</dbReference>
<dbReference type="AlphaFoldDB" id="A0A6J6Q4V8"/>
<evidence type="ECO:0000259" key="12">
    <source>
        <dbReference type="Pfam" id="PF02782"/>
    </source>
</evidence>
<evidence type="ECO:0000259" key="11">
    <source>
        <dbReference type="Pfam" id="PF00370"/>
    </source>
</evidence>
<evidence type="ECO:0000313" key="14">
    <source>
        <dbReference type="EMBL" id="CAB4969822.1"/>
    </source>
</evidence>
<evidence type="ECO:0000256" key="5">
    <source>
        <dbReference type="ARBA" id="ARBA00022741"/>
    </source>
</evidence>
<organism evidence="13">
    <name type="scientific">freshwater metagenome</name>
    <dbReference type="NCBI Taxonomy" id="449393"/>
    <lineage>
        <taxon>unclassified sequences</taxon>
        <taxon>metagenomes</taxon>
        <taxon>ecological metagenomes</taxon>
    </lineage>
</organism>
<keyword evidence="4" id="KW-0808">Transferase</keyword>
<dbReference type="EMBL" id="CAFBOG010000015">
    <property type="protein sequence ID" value="CAB4969822.1"/>
    <property type="molecule type" value="Genomic_DNA"/>
</dbReference>
<dbReference type="GO" id="GO:0019563">
    <property type="term" value="P:glycerol catabolic process"/>
    <property type="evidence" value="ECO:0007669"/>
    <property type="project" value="TreeGrafter"/>
</dbReference>
<dbReference type="GO" id="GO:0005524">
    <property type="term" value="F:ATP binding"/>
    <property type="evidence" value="ECO:0007669"/>
    <property type="project" value="UniProtKB-KW"/>
</dbReference>
<dbReference type="Pfam" id="PF00370">
    <property type="entry name" value="FGGY_N"/>
    <property type="match status" value="1"/>
</dbReference>
<evidence type="ECO:0000256" key="9">
    <source>
        <dbReference type="ARBA" id="ARBA00043149"/>
    </source>
</evidence>
<sequence>MSEPSADNAVILTIDAGTTGVRAFAVDLQGHPVGRSYREFTQYFPKPGWVEHDAAEIWAVTQQVIHELVTKLGRTVAAIGITDQRETIVAWSRRTKKPVHAAIVWQDRRTAQRCEQLQAQGELPAIRTTTGLVLDPYFSASKIEWLLTQGGVTADEDLLLGTIDSWLLWNLTGGAAHLTDSSNASRTMLFDIRSGEWSADLCDLFGVPISALPQVRPSAGIFGTTAAGSGLAEGIPITGIAGDQQAALFGQACVHPGMAKNTYGTGSFVLMNVGSTCPEPSEGLLTTVAWTLPKQMLGTESGSSGSSSTEGLSTDVLTTDGLITHYALEGSIFATGAAVQWLRDGLGIIQEAAEIGPLAESVPDSGGVVFVPAFAGLGSPYWDPYARGTVLGITRGSGRAEFARAVVEAMAYQTRDVVDAMTTASRTQIEELRVDGGASVMPLLLQLQADQLGVKVLRSSVAETTALGASYLAGLGAGIWADLSEVSQQWQADAQAEPTADRTQADASYSQWQRAVERSRSWASE</sequence>
<dbReference type="InterPro" id="IPR005999">
    <property type="entry name" value="Glycerol_kin"/>
</dbReference>
<evidence type="ECO:0000256" key="6">
    <source>
        <dbReference type="ARBA" id="ARBA00022777"/>
    </source>
</evidence>
<dbReference type="PANTHER" id="PTHR10196">
    <property type="entry name" value="SUGAR KINASE"/>
    <property type="match status" value="1"/>
</dbReference>
<keyword evidence="8" id="KW-0067">ATP-binding</keyword>
<keyword evidence="7" id="KW-0319">Glycerol metabolism</keyword>
<dbReference type="InterPro" id="IPR018483">
    <property type="entry name" value="Carb_kinase_FGGY_CS"/>
</dbReference>
<dbReference type="GO" id="GO:0004370">
    <property type="term" value="F:glycerol kinase activity"/>
    <property type="evidence" value="ECO:0007669"/>
    <property type="project" value="UniProtKB-EC"/>
</dbReference>
<evidence type="ECO:0000256" key="7">
    <source>
        <dbReference type="ARBA" id="ARBA00022798"/>
    </source>
</evidence>
<proteinExistence type="inferred from homology"/>
<dbReference type="PIRSF" id="PIRSF000538">
    <property type="entry name" value="GlpK"/>
    <property type="match status" value="1"/>
</dbReference>
<dbReference type="NCBIfam" id="TIGR01311">
    <property type="entry name" value="glycerol_kin"/>
    <property type="match status" value="1"/>
</dbReference>
<comment type="pathway">
    <text evidence="1">Polyol metabolism; glycerol degradation via glycerol kinase pathway; sn-glycerol 3-phosphate from glycerol: step 1/1.</text>
</comment>
<evidence type="ECO:0000256" key="4">
    <source>
        <dbReference type="ARBA" id="ARBA00022679"/>
    </source>
</evidence>
<accession>A0A6J6Q4V8</accession>
<dbReference type="GO" id="GO:0006072">
    <property type="term" value="P:glycerol-3-phosphate metabolic process"/>
    <property type="evidence" value="ECO:0007669"/>
    <property type="project" value="InterPro"/>
</dbReference>
<dbReference type="FunFam" id="3.30.420.40:FF:000008">
    <property type="entry name" value="Glycerol kinase"/>
    <property type="match status" value="1"/>
</dbReference>
<dbReference type="InterPro" id="IPR018485">
    <property type="entry name" value="FGGY_C"/>
</dbReference>
<dbReference type="Pfam" id="PF02782">
    <property type="entry name" value="FGGY_C"/>
    <property type="match status" value="1"/>
</dbReference>
<dbReference type="InterPro" id="IPR043129">
    <property type="entry name" value="ATPase_NBD"/>
</dbReference>
<dbReference type="FunFam" id="3.30.420.40:FF:000007">
    <property type="entry name" value="Glycerol kinase"/>
    <property type="match status" value="1"/>
</dbReference>
<dbReference type="EMBL" id="CAEZXS010000119">
    <property type="protein sequence ID" value="CAB4703054.1"/>
    <property type="molecule type" value="Genomic_DNA"/>
</dbReference>
<dbReference type="CDD" id="cd07786">
    <property type="entry name" value="FGGY_EcGK_like"/>
    <property type="match status" value="1"/>
</dbReference>
<dbReference type="Gene3D" id="3.30.420.40">
    <property type="match status" value="2"/>
</dbReference>
<dbReference type="GO" id="GO:0005829">
    <property type="term" value="C:cytosol"/>
    <property type="evidence" value="ECO:0007669"/>
    <property type="project" value="UniProtKB-ARBA"/>
</dbReference>
<evidence type="ECO:0000256" key="8">
    <source>
        <dbReference type="ARBA" id="ARBA00022840"/>
    </source>
</evidence>